<proteinExistence type="predicted"/>
<reference evidence="1" key="1">
    <citation type="submission" date="2017-07" db="EMBL/GenBank/DDBJ databases">
        <title>Taro Niue Genome Assembly and Annotation.</title>
        <authorList>
            <person name="Atibalentja N."/>
            <person name="Keating K."/>
            <person name="Fields C.J."/>
        </authorList>
    </citation>
    <scope>NUCLEOTIDE SEQUENCE</scope>
    <source>
        <strain evidence="1">Niue_2</strain>
        <tissue evidence="1">Leaf</tissue>
    </source>
</reference>
<protein>
    <submittedName>
        <fullName evidence="1">Uncharacterized protein</fullName>
    </submittedName>
</protein>
<evidence type="ECO:0000313" key="2">
    <source>
        <dbReference type="Proteomes" id="UP000652761"/>
    </source>
</evidence>
<evidence type="ECO:0000313" key="1">
    <source>
        <dbReference type="EMBL" id="MQL73185.1"/>
    </source>
</evidence>
<dbReference type="EMBL" id="NMUH01000156">
    <property type="protein sequence ID" value="MQL73185.1"/>
    <property type="molecule type" value="Genomic_DNA"/>
</dbReference>
<organism evidence="1 2">
    <name type="scientific">Colocasia esculenta</name>
    <name type="common">Wild taro</name>
    <name type="synonym">Arum esculentum</name>
    <dbReference type="NCBI Taxonomy" id="4460"/>
    <lineage>
        <taxon>Eukaryota</taxon>
        <taxon>Viridiplantae</taxon>
        <taxon>Streptophyta</taxon>
        <taxon>Embryophyta</taxon>
        <taxon>Tracheophyta</taxon>
        <taxon>Spermatophyta</taxon>
        <taxon>Magnoliopsida</taxon>
        <taxon>Liliopsida</taxon>
        <taxon>Araceae</taxon>
        <taxon>Aroideae</taxon>
        <taxon>Colocasieae</taxon>
        <taxon>Colocasia</taxon>
    </lineage>
</organism>
<sequence length="81" mass="8293">MASTSAVAEEAPEVFVAQVAEGVLPSTGVAGDESLGDDRRPLTEVLKKGLPELPSKEALATALEHLESAAPRELPPCPSAS</sequence>
<accession>A0A843TQ48</accession>
<dbReference type="AlphaFoldDB" id="A0A843TQ48"/>
<keyword evidence="2" id="KW-1185">Reference proteome</keyword>
<comment type="caution">
    <text evidence="1">The sequence shown here is derived from an EMBL/GenBank/DDBJ whole genome shotgun (WGS) entry which is preliminary data.</text>
</comment>
<gene>
    <name evidence="1" type="ORF">Taro_005526</name>
</gene>
<name>A0A843TQ48_COLES</name>
<dbReference type="Proteomes" id="UP000652761">
    <property type="component" value="Unassembled WGS sequence"/>
</dbReference>